<feature type="chain" id="PRO_5034992604" evidence="2">
    <location>
        <begin position="23"/>
        <end position="114"/>
    </location>
</feature>
<name>A0A8D8BMD0_CULPI</name>
<evidence type="ECO:0000313" key="3">
    <source>
        <dbReference type="EMBL" id="CAG6478351.1"/>
    </source>
</evidence>
<dbReference type="EMBL" id="HBUE01082961">
    <property type="protein sequence ID" value="CAG6478351.1"/>
    <property type="molecule type" value="Transcribed_RNA"/>
</dbReference>
<proteinExistence type="predicted"/>
<protein>
    <submittedName>
        <fullName evidence="3">(northern house mosquito) hypothetical protein</fullName>
    </submittedName>
</protein>
<feature type="signal peptide" evidence="2">
    <location>
        <begin position="1"/>
        <end position="22"/>
    </location>
</feature>
<organism evidence="3">
    <name type="scientific">Culex pipiens</name>
    <name type="common">House mosquito</name>
    <dbReference type="NCBI Taxonomy" id="7175"/>
    <lineage>
        <taxon>Eukaryota</taxon>
        <taxon>Metazoa</taxon>
        <taxon>Ecdysozoa</taxon>
        <taxon>Arthropoda</taxon>
        <taxon>Hexapoda</taxon>
        <taxon>Insecta</taxon>
        <taxon>Pterygota</taxon>
        <taxon>Neoptera</taxon>
        <taxon>Endopterygota</taxon>
        <taxon>Diptera</taxon>
        <taxon>Nematocera</taxon>
        <taxon>Culicoidea</taxon>
        <taxon>Culicidae</taxon>
        <taxon>Culicinae</taxon>
        <taxon>Culicini</taxon>
        <taxon>Culex</taxon>
        <taxon>Culex</taxon>
    </lineage>
</organism>
<keyword evidence="2" id="KW-0732">Signal</keyword>
<keyword evidence="1" id="KW-1133">Transmembrane helix</keyword>
<reference evidence="3" key="1">
    <citation type="submission" date="2021-05" db="EMBL/GenBank/DDBJ databases">
        <authorList>
            <person name="Alioto T."/>
            <person name="Alioto T."/>
            <person name="Gomez Garrido J."/>
        </authorList>
    </citation>
    <scope>NUCLEOTIDE SEQUENCE</scope>
</reference>
<dbReference type="AlphaFoldDB" id="A0A8D8BMD0"/>
<evidence type="ECO:0000256" key="1">
    <source>
        <dbReference type="SAM" id="Phobius"/>
    </source>
</evidence>
<feature type="transmembrane region" description="Helical" evidence="1">
    <location>
        <begin position="77"/>
        <end position="110"/>
    </location>
</feature>
<keyword evidence="1" id="KW-0812">Transmembrane</keyword>
<accession>A0A8D8BMD0</accession>
<keyword evidence="1" id="KW-0472">Membrane</keyword>
<sequence>MLCDFWEIFFSFAIHLPCAVLSCRNNLTQPLTLETKQFSFNLRTQNKLKQQKDDNDCRNGLILLLNIKISFKDIKQFMLVSLIFCFSRVILFCFLLRLNEIYILFFFLFLNFFS</sequence>
<evidence type="ECO:0000256" key="2">
    <source>
        <dbReference type="SAM" id="SignalP"/>
    </source>
</evidence>